<gene>
    <name evidence="1" type="ORF">ASZ90_010721</name>
</gene>
<dbReference type="InterPro" id="IPR036052">
    <property type="entry name" value="TrpB-like_PALP_sf"/>
</dbReference>
<organism evidence="1">
    <name type="scientific">hydrocarbon metagenome</name>
    <dbReference type="NCBI Taxonomy" id="938273"/>
    <lineage>
        <taxon>unclassified sequences</taxon>
        <taxon>metagenomes</taxon>
        <taxon>ecological metagenomes</taxon>
    </lineage>
</organism>
<dbReference type="EMBL" id="LNQE01001276">
    <property type="protein sequence ID" value="KUG19563.1"/>
    <property type="molecule type" value="Genomic_DNA"/>
</dbReference>
<accession>A0A0W8FF99</accession>
<sequence length="113" mass="11943">MKGGVYDALSATRGMMYAVTNDEARSAEQAFTDLEGIDLDPAASVCIASLLQAVEAGGIDPAETVLLNVTGGGYERIREDHTIHAIPPYLRVGASTPLDAVRCEIEGWVKAHA</sequence>
<comment type="caution">
    <text evidence="1">The sequence shown here is derived from an EMBL/GenBank/DDBJ whole genome shotgun (WGS) entry which is preliminary data.</text>
</comment>
<dbReference type="Gene3D" id="3.40.50.1100">
    <property type="match status" value="1"/>
</dbReference>
<evidence type="ECO:0000313" key="1">
    <source>
        <dbReference type="EMBL" id="KUG19563.1"/>
    </source>
</evidence>
<dbReference type="SUPFAM" id="SSF53686">
    <property type="entry name" value="Tryptophan synthase beta subunit-like PLP-dependent enzymes"/>
    <property type="match status" value="1"/>
</dbReference>
<name>A0A0W8FF99_9ZZZZ</name>
<reference evidence="1" key="1">
    <citation type="journal article" date="2015" name="Proc. Natl. Acad. Sci. U.S.A.">
        <title>Networks of energetic and metabolic interactions define dynamics in microbial communities.</title>
        <authorList>
            <person name="Embree M."/>
            <person name="Liu J.K."/>
            <person name="Al-Bassam M.M."/>
            <person name="Zengler K."/>
        </authorList>
    </citation>
    <scope>NUCLEOTIDE SEQUENCE</scope>
</reference>
<dbReference type="AlphaFoldDB" id="A0A0W8FF99"/>
<proteinExistence type="predicted"/>
<protein>
    <submittedName>
        <fullName evidence="1">Cysteate synthase</fullName>
    </submittedName>
</protein>